<feature type="domain" description="MaoC-like" evidence="1">
    <location>
        <begin position="17"/>
        <end position="115"/>
    </location>
</feature>
<proteinExistence type="predicted"/>
<dbReference type="Pfam" id="PF01575">
    <property type="entry name" value="MaoC_dehydratas"/>
    <property type="match status" value="1"/>
</dbReference>
<dbReference type="PATRIC" id="fig|158500.4.peg.4157"/>
<protein>
    <submittedName>
        <fullName evidence="2">MaoC-like dehydratase</fullName>
    </submittedName>
</protein>
<dbReference type="InterPro" id="IPR029069">
    <property type="entry name" value="HotDog_dom_sf"/>
</dbReference>
<dbReference type="RefSeq" id="WP_036528265.1">
    <property type="nucleotide sequence ID" value="NZ_JFYZ01000027.1"/>
</dbReference>
<dbReference type="AlphaFoldDB" id="A0A031JSK3"/>
<dbReference type="GO" id="GO:0004312">
    <property type="term" value="F:fatty acid synthase activity"/>
    <property type="evidence" value="ECO:0007669"/>
    <property type="project" value="InterPro"/>
</dbReference>
<evidence type="ECO:0000313" key="2">
    <source>
        <dbReference type="EMBL" id="EZP79327.1"/>
    </source>
</evidence>
<reference evidence="2 3" key="1">
    <citation type="submission" date="2014-03" db="EMBL/GenBank/DDBJ databases">
        <title>Whole genome sequence of Novosphingobium resinovorum KF1.</title>
        <authorList>
            <person name="Gan H.M."/>
            <person name="Gan H.Y."/>
            <person name="Chew T.H."/>
            <person name="Savka M.A."/>
        </authorList>
    </citation>
    <scope>NUCLEOTIDE SEQUENCE [LARGE SCALE GENOMIC DNA]</scope>
    <source>
        <strain evidence="2 3">KF1</strain>
    </source>
</reference>
<evidence type="ECO:0000259" key="1">
    <source>
        <dbReference type="Pfam" id="PF01575"/>
    </source>
</evidence>
<gene>
    <name evidence="2" type="ORF">BV97_04090</name>
</gene>
<dbReference type="GO" id="GO:0005835">
    <property type="term" value="C:fatty acid synthase complex"/>
    <property type="evidence" value="ECO:0007669"/>
    <property type="project" value="InterPro"/>
</dbReference>
<dbReference type="EMBL" id="JFYZ01000027">
    <property type="protein sequence ID" value="EZP79327.1"/>
    <property type="molecule type" value="Genomic_DNA"/>
</dbReference>
<evidence type="ECO:0000313" key="3">
    <source>
        <dbReference type="Proteomes" id="UP000024329"/>
    </source>
</evidence>
<dbReference type="Gene3D" id="3.10.129.10">
    <property type="entry name" value="Hotdog Thioesterase"/>
    <property type="match status" value="1"/>
</dbReference>
<comment type="caution">
    <text evidence="2">The sequence shown here is derived from an EMBL/GenBank/DDBJ whole genome shotgun (WGS) entry which is preliminary data.</text>
</comment>
<dbReference type="PANTHER" id="PTHR43437:SF3">
    <property type="entry name" value="HYDROXYACYL-THIOESTER DEHYDRATASE TYPE 2, MITOCHONDRIAL"/>
    <property type="match status" value="1"/>
</dbReference>
<dbReference type="InterPro" id="IPR003965">
    <property type="entry name" value="Fatty_acid_synthase"/>
</dbReference>
<dbReference type="eggNOG" id="COG2030">
    <property type="taxonomic scope" value="Bacteria"/>
</dbReference>
<name>A0A031JSK3_9SPHN</name>
<dbReference type="PANTHER" id="PTHR43437">
    <property type="entry name" value="HYDROXYACYL-THIOESTER DEHYDRATASE TYPE 2, MITOCHONDRIAL-RELATED"/>
    <property type="match status" value="1"/>
</dbReference>
<dbReference type="PRINTS" id="PR01483">
    <property type="entry name" value="FASYNTHASE"/>
</dbReference>
<dbReference type="CDD" id="cd03441">
    <property type="entry name" value="R_hydratase_like"/>
    <property type="match status" value="1"/>
</dbReference>
<dbReference type="InterPro" id="IPR002539">
    <property type="entry name" value="MaoC-like_dom"/>
</dbReference>
<accession>A0A031JSK3</accession>
<dbReference type="GO" id="GO:0019171">
    <property type="term" value="F:(3R)-hydroxyacyl-[acyl-carrier-protein] dehydratase activity"/>
    <property type="evidence" value="ECO:0007669"/>
    <property type="project" value="TreeGrafter"/>
</dbReference>
<dbReference type="SUPFAM" id="SSF54637">
    <property type="entry name" value="Thioesterase/thiol ester dehydrase-isomerase"/>
    <property type="match status" value="1"/>
</dbReference>
<sequence>MTSSAANSATVGFRLPERRYLVSQQLIRRYAEVSGDHNPLHLDPEFAKTTKFGCIIAHGMMTLAFVSQVMRDWAGPAWEDLGELAVTFVAPVYAEDEVVVRAEVKECAPGMRLCKVECWVGDRLTLTGEAGIRGEIAHG</sequence>
<dbReference type="Proteomes" id="UP000024329">
    <property type="component" value="Unassembled WGS sequence"/>
</dbReference>
<organism evidence="2 3">
    <name type="scientific">Novosphingobium resinovorum</name>
    <dbReference type="NCBI Taxonomy" id="158500"/>
    <lineage>
        <taxon>Bacteria</taxon>
        <taxon>Pseudomonadati</taxon>
        <taxon>Pseudomonadota</taxon>
        <taxon>Alphaproteobacteria</taxon>
        <taxon>Sphingomonadales</taxon>
        <taxon>Sphingomonadaceae</taxon>
        <taxon>Novosphingobium</taxon>
    </lineage>
</organism>
<dbReference type="GO" id="GO:0006633">
    <property type="term" value="P:fatty acid biosynthetic process"/>
    <property type="evidence" value="ECO:0007669"/>
    <property type="project" value="InterPro"/>
</dbReference>
<dbReference type="InterPro" id="IPR050965">
    <property type="entry name" value="UPF0336/Enoyl-CoA_hydratase"/>
</dbReference>